<sequence>MNDFSSYDKNSMDETIKEYRVFLDSFRLQATNAINSWETYKKLQLEKNLFNEIFSRKRAINTFNIIQFSLIQSTWIALSKLWDSKTRDKNNVRFSMIYTILKPNSFYLRFCDKYGNDYEDIKIDLQNKISFFVNTYDKYINGHKQHIYIELKNIRNNYLSHANLNETLKYSHTMDELDEFYTDSIRMLEIAYSIFGVVISLSDVCDIRQKDAESFVNILRRLSKP</sequence>
<comment type="caution">
    <text evidence="2">The sequence shown here is derived from an EMBL/GenBank/DDBJ whole genome shotgun (WGS) entry which is preliminary data.</text>
</comment>
<name>A0ABQ0PT04_9PROT</name>
<dbReference type="GeneID" id="29559055"/>
<evidence type="ECO:0000259" key="1">
    <source>
        <dbReference type="Pfam" id="PF18734"/>
    </source>
</evidence>
<reference evidence="2" key="1">
    <citation type="submission" date="2013-04" db="EMBL/GenBank/DDBJ databases">
        <title>The genome sequencing project of 58 acetic acid bacteria.</title>
        <authorList>
            <person name="Okamoto-Kainuma A."/>
            <person name="Ishikawa M."/>
            <person name="Umino S."/>
            <person name="Koizumi Y."/>
            <person name="Shiwa Y."/>
            <person name="Yoshikawa H."/>
            <person name="Matsutani M."/>
            <person name="Matsushita K."/>
        </authorList>
    </citation>
    <scope>NUCLEOTIDE SEQUENCE</scope>
    <source>
        <strain evidence="2">DSM 14337</strain>
    </source>
</reference>
<organism evidence="2 3">
    <name type="scientific">Acetobacter malorum DSM 14337</name>
    <dbReference type="NCBI Taxonomy" id="1307910"/>
    <lineage>
        <taxon>Bacteria</taxon>
        <taxon>Pseudomonadati</taxon>
        <taxon>Pseudomonadota</taxon>
        <taxon>Alphaproteobacteria</taxon>
        <taxon>Acetobacterales</taxon>
        <taxon>Acetobacteraceae</taxon>
        <taxon>Acetobacter</taxon>
    </lineage>
</organism>
<accession>A0ABQ0PT04</accession>
<dbReference type="Proteomes" id="UP001065047">
    <property type="component" value="Unassembled WGS sequence"/>
</dbReference>
<proteinExistence type="predicted"/>
<gene>
    <name evidence="2" type="ORF">AA14337_1485</name>
</gene>
<keyword evidence="3" id="KW-1185">Reference proteome</keyword>
<dbReference type="EMBL" id="BAPF01000021">
    <property type="protein sequence ID" value="GBQ79594.1"/>
    <property type="molecule type" value="Genomic_DNA"/>
</dbReference>
<evidence type="ECO:0000313" key="2">
    <source>
        <dbReference type="EMBL" id="GBQ79594.1"/>
    </source>
</evidence>
<evidence type="ECO:0000313" key="3">
    <source>
        <dbReference type="Proteomes" id="UP001065047"/>
    </source>
</evidence>
<feature type="domain" description="HEPN AbiU2-like" evidence="1">
    <location>
        <begin position="17"/>
        <end position="195"/>
    </location>
</feature>
<protein>
    <recommendedName>
        <fullName evidence="1">HEPN AbiU2-like domain-containing protein</fullName>
    </recommendedName>
</protein>
<dbReference type="Pfam" id="PF18734">
    <property type="entry name" value="HEPN_AbiU2"/>
    <property type="match status" value="1"/>
</dbReference>
<dbReference type="InterPro" id="IPR040704">
    <property type="entry name" value="HEPN_AbiU2"/>
</dbReference>
<dbReference type="RefSeq" id="WP_061504673.1">
    <property type="nucleotide sequence ID" value="NZ_BAPF01000021.1"/>
</dbReference>